<name>A0ABR5DTR9_9HYPH</name>
<keyword evidence="3" id="KW-1185">Reference proteome</keyword>
<dbReference type="PANTHER" id="PTHR33993:SF14">
    <property type="entry name" value="GB|AAF24581.1"/>
    <property type="match status" value="1"/>
</dbReference>
<dbReference type="InterPro" id="IPR029068">
    <property type="entry name" value="Glyas_Bleomycin-R_OHBP_Dase"/>
</dbReference>
<dbReference type="InterPro" id="IPR052164">
    <property type="entry name" value="Anthracycline_SecMetBiosynth"/>
</dbReference>
<gene>
    <name evidence="2" type="ORF">WH91_19720</name>
</gene>
<dbReference type="Gene3D" id="3.10.180.10">
    <property type="entry name" value="2,3-Dihydroxybiphenyl 1,2-Dioxygenase, domain 1"/>
    <property type="match status" value="1"/>
</dbReference>
<dbReference type="Pfam" id="PF18029">
    <property type="entry name" value="Glyoxalase_6"/>
    <property type="match status" value="1"/>
</dbReference>
<feature type="domain" description="VOC" evidence="1">
    <location>
        <begin position="6"/>
        <end position="119"/>
    </location>
</feature>
<organism evidence="2 3">
    <name type="scientific">Devosia psychrophila</name>
    <dbReference type="NCBI Taxonomy" id="728005"/>
    <lineage>
        <taxon>Bacteria</taxon>
        <taxon>Pseudomonadati</taxon>
        <taxon>Pseudomonadota</taxon>
        <taxon>Alphaproteobacteria</taxon>
        <taxon>Hyphomicrobiales</taxon>
        <taxon>Devosiaceae</taxon>
        <taxon>Devosia</taxon>
    </lineage>
</organism>
<dbReference type="PROSITE" id="PS51819">
    <property type="entry name" value="VOC"/>
    <property type="match status" value="1"/>
</dbReference>
<reference evidence="2 3" key="1">
    <citation type="submission" date="2015-03" db="EMBL/GenBank/DDBJ databases">
        <authorList>
            <person name="Lepp D."/>
            <person name="Hassan Y.I."/>
            <person name="Li X.-Z."/>
            <person name="Zhou T."/>
        </authorList>
    </citation>
    <scope>NUCLEOTIDE SEQUENCE [LARGE SCALE GENOMIC DNA]</scope>
    <source>
        <strain evidence="2 3">Cr7-05</strain>
    </source>
</reference>
<accession>A0ABR5DTR9</accession>
<comment type="caution">
    <text evidence="2">The sequence shown here is derived from an EMBL/GenBank/DDBJ whole genome shotgun (WGS) entry which is preliminary data.</text>
</comment>
<sequence length="131" mass="14128">MLTKPSEICLVFHCADLDRTERFYREAFSFSFERRGSGDTRMLFLRLSSDFSMSFMRGRCEPGNSPLVTFTLPDGGIADVVAGLASMGATIVSPVGDAPYGQGAAFLDPDSHAMGLYQPAGKPLSLKEPAP</sequence>
<proteinExistence type="predicted"/>
<protein>
    <recommendedName>
        <fullName evidence="1">VOC domain-containing protein</fullName>
    </recommendedName>
</protein>
<dbReference type="PANTHER" id="PTHR33993">
    <property type="entry name" value="GLYOXALASE-RELATED"/>
    <property type="match status" value="1"/>
</dbReference>
<dbReference type="InterPro" id="IPR041581">
    <property type="entry name" value="Glyoxalase_6"/>
</dbReference>
<evidence type="ECO:0000313" key="3">
    <source>
        <dbReference type="Proteomes" id="UP000033519"/>
    </source>
</evidence>
<dbReference type="EMBL" id="LAPV01000173">
    <property type="protein sequence ID" value="KKC31391.1"/>
    <property type="molecule type" value="Genomic_DNA"/>
</dbReference>
<dbReference type="Proteomes" id="UP000033519">
    <property type="component" value="Unassembled WGS sequence"/>
</dbReference>
<dbReference type="InterPro" id="IPR037523">
    <property type="entry name" value="VOC_core"/>
</dbReference>
<evidence type="ECO:0000313" key="2">
    <source>
        <dbReference type="EMBL" id="KKC31391.1"/>
    </source>
</evidence>
<dbReference type="RefSeq" id="WP_046172718.1">
    <property type="nucleotide sequence ID" value="NZ_LAPV01000173.1"/>
</dbReference>
<evidence type="ECO:0000259" key="1">
    <source>
        <dbReference type="PROSITE" id="PS51819"/>
    </source>
</evidence>
<dbReference type="SUPFAM" id="SSF54593">
    <property type="entry name" value="Glyoxalase/Bleomycin resistance protein/Dihydroxybiphenyl dioxygenase"/>
    <property type="match status" value="1"/>
</dbReference>